<dbReference type="InterPro" id="IPR036097">
    <property type="entry name" value="HisK_dim/P_sf"/>
</dbReference>
<evidence type="ECO:0000313" key="12">
    <source>
        <dbReference type="Proteomes" id="UP000787635"/>
    </source>
</evidence>
<dbReference type="SUPFAM" id="SSF47384">
    <property type="entry name" value="Homodimeric domain of signal transducing histidine kinase"/>
    <property type="match status" value="1"/>
</dbReference>
<dbReference type="InterPro" id="IPR036890">
    <property type="entry name" value="HATPase_C_sf"/>
</dbReference>
<name>A0ABX1E9D7_9PROT</name>
<dbReference type="EC" id="2.7.13.3" evidence="2"/>
<dbReference type="Gene3D" id="3.30.565.10">
    <property type="entry name" value="Histidine kinase-like ATPase, C-terminal domain"/>
    <property type="match status" value="1"/>
</dbReference>
<keyword evidence="4" id="KW-0808">Transferase</keyword>
<accession>A0ABX1E9D7</accession>
<dbReference type="Gene3D" id="3.30.450.20">
    <property type="entry name" value="PAS domain"/>
    <property type="match status" value="3"/>
</dbReference>
<protein>
    <recommendedName>
        <fullName evidence="2">histidine kinase</fullName>
        <ecNumber evidence="2">2.7.13.3</ecNumber>
    </recommendedName>
</protein>
<dbReference type="CDD" id="cd12914">
    <property type="entry name" value="PDC1_DGC_like"/>
    <property type="match status" value="1"/>
</dbReference>
<gene>
    <name evidence="11" type="ORF">HEQ75_21190</name>
</gene>
<comment type="catalytic activity">
    <reaction evidence="1">
        <text>ATP + protein L-histidine = ADP + protein N-phospho-L-histidine.</text>
        <dbReference type="EC" id="2.7.13.3"/>
    </reaction>
</comment>
<evidence type="ECO:0000256" key="9">
    <source>
        <dbReference type="SAM" id="Phobius"/>
    </source>
</evidence>
<dbReference type="Proteomes" id="UP000787635">
    <property type="component" value="Unassembled WGS sequence"/>
</dbReference>
<dbReference type="InterPro" id="IPR003661">
    <property type="entry name" value="HisK_dim/P_dom"/>
</dbReference>
<dbReference type="SMART" id="SM00086">
    <property type="entry name" value="PAC"/>
    <property type="match status" value="1"/>
</dbReference>
<evidence type="ECO:0000256" key="8">
    <source>
        <dbReference type="ARBA" id="ARBA00023012"/>
    </source>
</evidence>
<dbReference type="InterPro" id="IPR004358">
    <property type="entry name" value="Sig_transdc_His_kin-like_C"/>
</dbReference>
<keyword evidence="12" id="KW-1185">Reference proteome</keyword>
<organism evidence="11 12">
    <name type="scientific">Falsiroseomonas selenitidurans</name>
    <dbReference type="NCBI Taxonomy" id="2716335"/>
    <lineage>
        <taxon>Bacteria</taxon>
        <taxon>Pseudomonadati</taxon>
        <taxon>Pseudomonadota</taxon>
        <taxon>Alphaproteobacteria</taxon>
        <taxon>Acetobacterales</taxon>
        <taxon>Roseomonadaceae</taxon>
        <taxon>Falsiroseomonas</taxon>
    </lineage>
</organism>
<keyword evidence="9" id="KW-1133">Transmembrane helix</keyword>
<evidence type="ECO:0000256" key="4">
    <source>
        <dbReference type="ARBA" id="ARBA00022679"/>
    </source>
</evidence>
<dbReference type="Gene3D" id="1.10.287.130">
    <property type="match status" value="1"/>
</dbReference>
<keyword evidence="3" id="KW-0597">Phosphoprotein</keyword>
<dbReference type="SUPFAM" id="SSF55785">
    <property type="entry name" value="PYP-like sensor domain (PAS domain)"/>
    <property type="match status" value="1"/>
</dbReference>
<keyword evidence="8" id="KW-0902">Two-component regulatory system</keyword>
<dbReference type="PANTHER" id="PTHR43065">
    <property type="entry name" value="SENSOR HISTIDINE KINASE"/>
    <property type="match status" value="1"/>
</dbReference>
<feature type="domain" description="Histidine kinase" evidence="10">
    <location>
        <begin position="477"/>
        <end position="697"/>
    </location>
</feature>
<reference evidence="11 12" key="1">
    <citation type="submission" date="2020-03" db="EMBL/GenBank/DDBJ databases">
        <title>Roseomonas selenitidurans sp. nov. isolated from urban soil.</title>
        <authorList>
            <person name="Liu H."/>
        </authorList>
    </citation>
    <scope>NUCLEOTIDE SEQUENCE [LARGE SCALE GENOMIC DNA]</scope>
    <source>
        <strain evidence="11 12">BU-1</strain>
    </source>
</reference>
<keyword evidence="5" id="KW-0547">Nucleotide-binding</keyword>
<sequence>MPFVAVHRTRSIRPQALLLVLLLACGLVGLWVVDRAVETSRAAGERAALRVTEAAVQAVRQRLERSLEAVASLHAMARYVRLDLRAEPLAEPSAIESYLVKLAREGRFGVLQVAIIDADGMLIWSTVPGVERGARSMDLADRTHFRVHRDGWRDPYVSSPLVGRASGRWSVQVTRPLLDETGGFLGVVVVSIDPLDLGADLENLDFAPGAVATLLRQDGIILTRSDEPVAFMGRSFNAAAVGSFATRPSGSGRVAQGPEGGARLCAWQRIPDWPLVVVFELDETPIAEAAVAFRRLLLLVLLAVLTGLGAAGLLGISWFGRLRERAEVARLHGAAQEVRTLLEALPGAAYRGQISATGEYRRRHLSSGIVQVSGWPLTAFESQDFYAGLMAPGETESRAEFLRRVFRLSDAVAEYRIRSAAGPWVWVRDHCRVVRFTDGGDHAEVVGLIIDITSERQLKAQAFATAKLATLGEMATGLAHELNQPSASITLAADVAAFEIDRAAAGDLDSARGRLDDIARQAMRMREVIDHFQVFGRMGESKEGVVGLQDVVSGALKIGTGMLKAAGIGVTTDLPEALPPVCGQLVPLEQVMVNLLVNARDAMAATPPDLRSIAIAARPDAAASQLVLTVRDHGHGLAPEHAGRLFEPFFTTKPVGYGTGLGLAIAYGTIRGFGGSIAIENHPEGGAVVIIRLNQAATGAVAIENAGENVVEVAGGDAFEDAWAAGPPRAAVPAP</sequence>
<evidence type="ECO:0000256" key="5">
    <source>
        <dbReference type="ARBA" id="ARBA00022741"/>
    </source>
</evidence>
<dbReference type="InterPro" id="IPR001610">
    <property type="entry name" value="PAC"/>
</dbReference>
<comment type="caution">
    <text evidence="11">The sequence shown here is derived from an EMBL/GenBank/DDBJ whole genome shotgun (WGS) entry which is preliminary data.</text>
</comment>
<dbReference type="SUPFAM" id="SSF55874">
    <property type="entry name" value="ATPase domain of HSP90 chaperone/DNA topoisomerase II/histidine kinase"/>
    <property type="match status" value="1"/>
</dbReference>
<feature type="transmembrane region" description="Helical" evidence="9">
    <location>
        <begin position="296"/>
        <end position="320"/>
    </location>
</feature>
<keyword evidence="9" id="KW-0812">Transmembrane</keyword>
<evidence type="ECO:0000256" key="2">
    <source>
        <dbReference type="ARBA" id="ARBA00012438"/>
    </source>
</evidence>
<dbReference type="CDD" id="cd00082">
    <property type="entry name" value="HisKA"/>
    <property type="match status" value="1"/>
</dbReference>
<evidence type="ECO:0000313" key="11">
    <source>
        <dbReference type="EMBL" id="NKC33390.1"/>
    </source>
</evidence>
<dbReference type="SMART" id="SM00387">
    <property type="entry name" value="HATPase_c"/>
    <property type="match status" value="1"/>
</dbReference>
<keyword evidence="7" id="KW-0067">ATP-binding</keyword>
<dbReference type="InterPro" id="IPR035965">
    <property type="entry name" value="PAS-like_dom_sf"/>
</dbReference>
<dbReference type="PRINTS" id="PR00344">
    <property type="entry name" value="BCTRLSENSOR"/>
</dbReference>
<dbReference type="InterPro" id="IPR005467">
    <property type="entry name" value="His_kinase_dom"/>
</dbReference>
<dbReference type="PANTHER" id="PTHR43065:SF46">
    <property type="entry name" value="C4-DICARBOXYLATE TRANSPORT SENSOR PROTEIN DCTB"/>
    <property type="match status" value="1"/>
</dbReference>
<dbReference type="InterPro" id="IPR003594">
    <property type="entry name" value="HATPase_dom"/>
</dbReference>
<evidence type="ECO:0000259" key="10">
    <source>
        <dbReference type="PROSITE" id="PS50109"/>
    </source>
</evidence>
<dbReference type="PROSITE" id="PS50109">
    <property type="entry name" value="HIS_KIN"/>
    <property type="match status" value="1"/>
</dbReference>
<evidence type="ECO:0000256" key="1">
    <source>
        <dbReference type="ARBA" id="ARBA00000085"/>
    </source>
</evidence>
<dbReference type="RefSeq" id="WP_168034117.1">
    <property type="nucleotide sequence ID" value="NZ_JAAVNE010000044.1"/>
</dbReference>
<proteinExistence type="predicted"/>
<dbReference type="EMBL" id="JAAVNE010000044">
    <property type="protein sequence ID" value="NKC33390.1"/>
    <property type="molecule type" value="Genomic_DNA"/>
</dbReference>
<evidence type="ECO:0000256" key="3">
    <source>
        <dbReference type="ARBA" id="ARBA00022553"/>
    </source>
</evidence>
<keyword evidence="9" id="KW-0472">Membrane</keyword>
<dbReference type="Pfam" id="PF02518">
    <property type="entry name" value="HATPase_c"/>
    <property type="match status" value="1"/>
</dbReference>
<evidence type="ECO:0000256" key="7">
    <source>
        <dbReference type="ARBA" id="ARBA00022840"/>
    </source>
</evidence>
<keyword evidence="6" id="KW-0418">Kinase</keyword>
<dbReference type="CDD" id="cd18774">
    <property type="entry name" value="PDC2_HK_sensor"/>
    <property type="match status" value="1"/>
</dbReference>
<evidence type="ECO:0000256" key="6">
    <source>
        <dbReference type="ARBA" id="ARBA00022777"/>
    </source>
</evidence>